<dbReference type="InterPro" id="IPR003441">
    <property type="entry name" value="NAC-dom"/>
</dbReference>
<dbReference type="GO" id="GO:0005634">
    <property type="term" value="C:nucleus"/>
    <property type="evidence" value="ECO:0007669"/>
    <property type="project" value="UniProtKB-SubCell"/>
</dbReference>
<keyword evidence="10" id="KW-0539">Nucleus</keyword>
<evidence type="ECO:0000256" key="8">
    <source>
        <dbReference type="ARBA" id="ARBA00023159"/>
    </source>
</evidence>
<evidence type="ECO:0000259" key="13">
    <source>
        <dbReference type="PROSITE" id="PS51005"/>
    </source>
</evidence>
<dbReference type="GO" id="GO:0016020">
    <property type="term" value="C:membrane"/>
    <property type="evidence" value="ECO:0007669"/>
    <property type="project" value="UniProtKB-SubCell"/>
</dbReference>
<evidence type="ECO:0000256" key="4">
    <source>
        <dbReference type="ARBA" id="ARBA00022989"/>
    </source>
</evidence>
<dbReference type="Proteomes" id="UP000824120">
    <property type="component" value="Chromosome 6"/>
</dbReference>
<evidence type="ECO:0000256" key="2">
    <source>
        <dbReference type="ARBA" id="ARBA00004167"/>
    </source>
</evidence>
<reference evidence="14 15" key="1">
    <citation type="submission" date="2020-09" db="EMBL/GenBank/DDBJ databases">
        <title>De no assembly of potato wild relative species, Solanum commersonii.</title>
        <authorList>
            <person name="Cho K."/>
        </authorList>
    </citation>
    <scope>NUCLEOTIDE SEQUENCE [LARGE SCALE GENOMIC DNA]</scope>
    <source>
        <strain evidence="14">LZ3.2</strain>
        <tissue evidence="14">Leaf</tissue>
    </source>
</reference>
<evidence type="ECO:0000256" key="5">
    <source>
        <dbReference type="ARBA" id="ARBA00023015"/>
    </source>
</evidence>
<dbReference type="PANTHER" id="PTHR31744:SF216">
    <property type="entry name" value="NAC TRANSCRIPTION FACTOR"/>
    <property type="match status" value="1"/>
</dbReference>
<dbReference type="Pfam" id="PF02365">
    <property type="entry name" value="NAM"/>
    <property type="match status" value="1"/>
</dbReference>
<evidence type="ECO:0000256" key="3">
    <source>
        <dbReference type="ARBA" id="ARBA00022692"/>
    </source>
</evidence>
<dbReference type="SUPFAM" id="SSF101941">
    <property type="entry name" value="NAC domain"/>
    <property type="match status" value="1"/>
</dbReference>
<feature type="region of interest" description="Disordered" evidence="11">
    <location>
        <begin position="213"/>
        <end position="234"/>
    </location>
</feature>
<accession>A0A9J5YS70</accession>
<comment type="subcellular location">
    <subcellularLocation>
        <location evidence="2">Membrane</location>
        <topology evidence="2">Single-pass membrane protein</topology>
    </subcellularLocation>
    <subcellularLocation>
        <location evidence="1">Nucleus</location>
    </subcellularLocation>
</comment>
<sequence>MTVPPVGNQVDVPPLNTLPIGYRFRPTDEELINHYLCLKINGCHNQVDVIREIDICKFEPWDLPDLSVVESNDNEWFYFCPIDRKYQNGQRLNRATERGYWKATGKDRNIATRKGAKIGMKKTLVYYIGRAPEGKRTNWVIHEYRATDKSLDGSHPGQGAFVLCRLFKKNELKQDENVESSHFDEVEQLVSSPAVGKSPTNYGLSAVALSPIMESESNRSNPPKTSGGKTHDTRLSIDSCGNSCTAGDAEDLMLDITSGQPDLQIEELLGLFRDPSPEPIDWSPLHSQSQVEFGSSISHGTMTNEISCDQKDVQCQNGINDLNTNEFLNSILVSSDELSYEDSEAELRSIWFASNSINTITRAPVKDSGTCSVLKSQVTQEPVQNQPGDSQLGSGMQGTTVRRIRYQVKLQAGRVECRMPTDSDQGGANHEGLSTVSESEKFFNEESSTPSAAISSDETQDTMCKEFKGDCQMAEDLSANVKDTNGLKRAASSSFSLSFYIAKVLAVASLLMVFLGVLGCFKLRQSGSKL</sequence>
<evidence type="ECO:0000256" key="12">
    <source>
        <dbReference type="SAM" id="Phobius"/>
    </source>
</evidence>
<evidence type="ECO:0000256" key="10">
    <source>
        <dbReference type="ARBA" id="ARBA00023242"/>
    </source>
</evidence>
<proteinExistence type="predicted"/>
<keyword evidence="4 12" id="KW-1133">Transmembrane helix</keyword>
<dbReference type="PROSITE" id="PS51005">
    <property type="entry name" value="NAC"/>
    <property type="match status" value="1"/>
</dbReference>
<dbReference type="InterPro" id="IPR036093">
    <property type="entry name" value="NAC_dom_sf"/>
</dbReference>
<gene>
    <name evidence="14" type="ORF">H5410_034001</name>
</gene>
<dbReference type="OrthoDB" id="737278at2759"/>
<dbReference type="GO" id="GO:0000976">
    <property type="term" value="F:transcription cis-regulatory region binding"/>
    <property type="evidence" value="ECO:0007669"/>
    <property type="project" value="UniProtKB-ARBA"/>
</dbReference>
<comment type="caution">
    <text evidence="14">The sequence shown here is derived from an EMBL/GenBank/DDBJ whole genome shotgun (WGS) entry which is preliminary data.</text>
</comment>
<keyword evidence="9" id="KW-0804">Transcription</keyword>
<organism evidence="14 15">
    <name type="scientific">Solanum commersonii</name>
    <name type="common">Commerson's wild potato</name>
    <name type="synonym">Commerson's nightshade</name>
    <dbReference type="NCBI Taxonomy" id="4109"/>
    <lineage>
        <taxon>Eukaryota</taxon>
        <taxon>Viridiplantae</taxon>
        <taxon>Streptophyta</taxon>
        <taxon>Embryophyta</taxon>
        <taxon>Tracheophyta</taxon>
        <taxon>Spermatophyta</taxon>
        <taxon>Magnoliopsida</taxon>
        <taxon>eudicotyledons</taxon>
        <taxon>Gunneridae</taxon>
        <taxon>Pentapetalae</taxon>
        <taxon>asterids</taxon>
        <taxon>lamiids</taxon>
        <taxon>Solanales</taxon>
        <taxon>Solanaceae</taxon>
        <taxon>Solanoideae</taxon>
        <taxon>Solaneae</taxon>
        <taxon>Solanum</taxon>
    </lineage>
</organism>
<evidence type="ECO:0000256" key="6">
    <source>
        <dbReference type="ARBA" id="ARBA00023125"/>
    </source>
</evidence>
<feature type="domain" description="NAC" evidence="13">
    <location>
        <begin position="18"/>
        <end position="169"/>
    </location>
</feature>
<feature type="compositionally biased region" description="Polar residues" evidence="11">
    <location>
        <begin position="218"/>
        <end position="228"/>
    </location>
</feature>
<protein>
    <recommendedName>
        <fullName evidence="13">NAC domain-containing protein</fullName>
    </recommendedName>
</protein>
<dbReference type="FunFam" id="2.170.150.80:FF:000002">
    <property type="entry name" value="Nac domain-containing protein 86"/>
    <property type="match status" value="1"/>
</dbReference>
<keyword evidence="6" id="KW-0238">DNA-binding</keyword>
<dbReference type="PANTHER" id="PTHR31744">
    <property type="entry name" value="PROTEIN CUP-SHAPED COTYLEDON 2-RELATED"/>
    <property type="match status" value="1"/>
</dbReference>
<evidence type="ECO:0000256" key="9">
    <source>
        <dbReference type="ARBA" id="ARBA00023163"/>
    </source>
</evidence>
<dbReference type="EMBL" id="JACXVP010000006">
    <property type="protein sequence ID" value="KAG5602631.1"/>
    <property type="molecule type" value="Genomic_DNA"/>
</dbReference>
<name>A0A9J5YS70_SOLCO</name>
<keyword evidence="7 12" id="KW-0472">Membrane</keyword>
<evidence type="ECO:0000313" key="15">
    <source>
        <dbReference type="Proteomes" id="UP000824120"/>
    </source>
</evidence>
<evidence type="ECO:0000256" key="11">
    <source>
        <dbReference type="SAM" id="MobiDB-lite"/>
    </source>
</evidence>
<keyword evidence="8" id="KW-0010">Activator</keyword>
<evidence type="ECO:0000313" key="14">
    <source>
        <dbReference type="EMBL" id="KAG5602631.1"/>
    </source>
</evidence>
<keyword evidence="5" id="KW-0805">Transcription regulation</keyword>
<keyword evidence="3 12" id="KW-0812">Transmembrane</keyword>
<dbReference type="AlphaFoldDB" id="A0A9J5YS70"/>
<evidence type="ECO:0000256" key="1">
    <source>
        <dbReference type="ARBA" id="ARBA00004123"/>
    </source>
</evidence>
<feature type="transmembrane region" description="Helical" evidence="12">
    <location>
        <begin position="497"/>
        <end position="521"/>
    </location>
</feature>
<evidence type="ECO:0000256" key="7">
    <source>
        <dbReference type="ARBA" id="ARBA00023136"/>
    </source>
</evidence>
<keyword evidence="15" id="KW-1185">Reference proteome</keyword>
<dbReference type="Gene3D" id="2.170.150.80">
    <property type="entry name" value="NAC domain"/>
    <property type="match status" value="1"/>
</dbReference>
<dbReference type="GO" id="GO:0006355">
    <property type="term" value="P:regulation of DNA-templated transcription"/>
    <property type="evidence" value="ECO:0007669"/>
    <property type="project" value="InterPro"/>
</dbReference>